<evidence type="ECO:0000313" key="13">
    <source>
        <dbReference type="Proteomes" id="UP000822688"/>
    </source>
</evidence>
<feature type="transmembrane region" description="Helical" evidence="11">
    <location>
        <begin position="356"/>
        <end position="374"/>
    </location>
</feature>
<organism evidence="12 13">
    <name type="scientific">Ceratodon purpureus</name>
    <name type="common">Fire moss</name>
    <name type="synonym">Dicranum purpureum</name>
    <dbReference type="NCBI Taxonomy" id="3225"/>
    <lineage>
        <taxon>Eukaryota</taxon>
        <taxon>Viridiplantae</taxon>
        <taxon>Streptophyta</taxon>
        <taxon>Embryophyta</taxon>
        <taxon>Bryophyta</taxon>
        <taxon>Bryophytina</taxon>
        <taxon>Bryopsida</taxon>
        <taxon>Dicranidae</taxon>
        <taxon>Pseudoditrichales</taxon>
        <taxon>Ditrichaceae</taxon>
        <taxon>Ceratodon</taxon>
    </lineage>
</organism>
<dbReference type="SUPFAM" id="SSF53335">
    <property type="entry name" value="S-adenosyl-L-methionine-dependent methyltransferases"/>
    <property type="match status" value="1"/>
</dbReference>
<dbReference type="EC" id="2.1.1.85" evidence="3"/>
<evidence type="ECO:0000256" key="6">
    <source>
        <dbReference type="ARBA" id="ARBA00022679"/>
    </source>
</evidence>
<keyword evidence="11" id="KW-1133">Transmembrane helix</keyword>
<evidence type="ECO:0000256" key="2">
    <source>
        <dbReference type="ARBA" id="ARBA00004496"/>
    </source>
</evidence>
<dbReference type="Gene3D" id="3.40.50.150">
    <property type="entry name" value="Vaccinia Virus protein VP39"/>
    <property type="match status" value="1"/>
</dbReference>
<keyword evidence="8" id="KW-0539">Nucleus</keyword>
<feature type="transmembrane region" description="Helical" evidence="11">
    <location>
        <begin position="424"/>
        <end position="443"/>
    </location>
</feature>
<dbReference type="GO" id="GO:0032259">
    <property type="term" value="P:methylation"/>
    <property type="evidence" value="ECO:0007669"/>
    <property type="project" value="UniProtKB-KW"/>
</dbReference>
<evidence type="ECO:0000256" key="11">
    <source>
        <dbReference type="SAM" id="Phobius"/>
    </source>
</evidence>
<dbReference type="PANTHER" id="PTHR14614">
    <property type="entry name" value="HEPATOCELLULAR CARCINOMA-ASSOCIATED ANTIGEN"/>
    <property type="match status" value="1"/>
</dbReference>
<dbReference type="AlphaFoldDB" id="A0A8T0IKI3"/>
<evidence type="ECO:0000256" key="4">
    <source>
        <dbReference type="ARBA" id="ARBA00022490"/>
    </source>
</evidence>
<protein>
    <recommendedName>
        <fullName evidence="3">protein-histidine N-methyltransferase</fullName>
        <ecNumber evidence="3">2.1.1.85</ecNumber>
    </recommendedName>
</protein>
<keyword evidence="4" id="KW-0963">Cytoplasm</keyword>
<evidence type="ECO:0000256" key="3">
    <source>
        <dbReference type="ARBA" id="ARBA00012533"/>
    </source>
</evidence>
<sequence length="451" mass="49728">MEENVVFRFNFAAAATPQQEQPQPQSLLKNSNALGIAAEQPLLPPPPPSEEVFPSEAEESTSCVMEPIALQGGMTLLKGRVNSQSILKVSNSDLVPGKYEGGLKLWECTIDLVETLRREIQDGQLSFRGKRVLELGCGHGLPGIFACLKGASSVHFQDFNAEVLRNLTIKNVQANLEQARGGLVRINSVSSDGIAANKGLVVAPDIHYYAGDWSDVHDVLSVVRCGSAGSGDNEDGAFNFRFNESDLYEPMPESGDNEIKSGGLSRTGSKNRLARKLSGSQACERGHTNTTQEGGYDIILMSETVYSLASLPKLYELIKKCIRPPYGVVYVAGKKHYFGVGGGTRQFKHLVEDDGTYLRLAFTIFHCMNVSFIWKVRAFRTGSSRVCFCSICIFFVNYVSLLIYSNSCSLLHESNWLYTLDQCWKVGSSANLCIHFVSFFLHYRVLVRSDT</sequence>
<gene>
    <name evidence="12" type="ORF">KC19_3G144800</name>
</gene>
<accession>A0A8T0IKI3</accession>
<evidence type="ECO:0000256" key="5">
    <source>
        <dbReference type="ARBA" id="ARBA00022603"/>
    </source>
</evidence>
<evidence type="ECO:0000313" key="12">
    <source>
        <dbReference type="EMBL" id="KAG0583535.1"/>
    </source>
</evidence>
<dbReference type="Proteomes" id="UP000822688">
    <property type="component" value="Chromosome 3"/>
</dbReference>
<keyword evidence="5" id="KW-0489">Methyltransferase</keyword>
<keyword evidence="7" id="KW-0949">S-adenosyl-L-methionine</keyword>
<keyword evidence="13" id="KW-1185">Reference proteome</keyword>
<dbReference type="GO" id="GO:0005634">
    <property type="term" value="C:nucleus"/>
    <property type="evidence" value="ECO:0007669"/>
    <property type="project" value="UniProtKB-SubCell"/>
</dbReference>
<dbReference type="InterPro" id="IPR029063">
    <property type="entry name" value="SAM-dependent_MTases_sf"/>
</dbReference>
<evidence type="ECO:0000256" key="7">
    <source>
        <dbReference type="ARBA" id="ARBA00022691"/>
    </source>
</evidence>
<evidence type="ECO:0000256" key="10">
    <source>
        <dbReference type="SAM" id="MobiDB-lite"/>
    </source>
</evidence>
<feature type="region of interest" description="Disordered" evidence="10">
    <location>
        <begin position="251"/>
        <end position="270"/>
    </location>
</feature>
<name>A0A8T0IKI3_CERPU</name>
<reference evidence="12" key="1">
    <citation type="submission" date="2020-06" db="EMBL/GenBank/DDBJ databases">
        <title>WGS assembly of Ceratodon purpureus strain R40.</title>
        <authorList>
            <person name="Carey S.B."/>
            <person name="Jenkins J."/>
            <person name="Shu S."/>
            <person name="Lovell J.T."/>
            <person name="Sreedasyam A."/>
            <person name="Maumus F."/>
            <person name="Tiley G.P."/>
            <person name="Fernandez-Pozo N."/>
            <person name="Barry K."/>
            <person name="Chen C."/>
            <person name="Wang M."/>
            <person name="Lipzen A."/>
            <person name="Daum C."/>
            <person name="Saski C.A."/>
            <person name="Payton A.C."/>
            <person name="Mcbreen J.C."/>
            <person name="Conrad R.E."/>
            <person name="Kollar L.M."/>
            <person name="Olsson S."/>
            <person name="Huttunen S."/>
            <person name="Landis J.B."/>
            <person name="Wickett N.J."/>
            <person name="Johnson M.G."/>
            <person name="Rensing S.A."/>
            <person name="Grimwood J."/>
            <person name="Schmutz J."/>
            <person name="Mcdaniel S.F."/>
        </authorList>
    </citation>
    <scope>NUCLEOTIDE SEQUENCE</scope>
    <source>
        <strain evidence="12">R40</strain>
    </source>
</reference>
<dbReference type="PANTHER" id="PTHR14614:SF39">
    <property type="entry name" value="HISTIDINE PROTEIN METHYLTRANSFERASE 1 HOMOLOG"/>
    <property type="match status" value="1"/>
</dbReference>
<comment type="subcellular location">
    <subcellularLocation>
        <location evidence="2">Cytoplasm</location>
    </subcellularLocation>
    <subcellularLocation>
        <location evidence="1">Nucleus</location>
    </subcellularLocation>
</comment>
<evidence type="ECO:0000256" key="1">
    <source>
        <dbReference type="ARBA" id="ARBA00004123"/>
    </source>
</evidence>
<dbReference type="GO" id="GO:0005737">
    <property type="term" value="C:cytoplasm"/>
    <property type="evidence" value="ECO:0007669"/>
    <property type="project" value="UniProtKB-SubCell"/>
</dbReference>
<dbReference type="EMBL" id="CM026423">
    <property type="protein sequence ID" value="KAG0583535.1"/>
    <property type="molecule type" value="Genomic_DNA"/>
</dbReference>
<keyword evidence="6" id="KW-0808">Transferase</keyword>
<evidence type="ECO:0000256" key="9">
    <source>
        <dbReference type="ARBA" id="ARBA00038126"/>
    </source>
</evidence>
<comment type="similarity">
    <text evidence="9">Belongs to the methyltransferase superfamily. METTL18 family.</text>
</comment>
<dbReference type="GO" id="GO:0018064">
    <property type="term" value="F:protein-L-histidine N-tele-methyltransferase activity"/>
    <property type="evidence" value="ECO:0007669"/>
    <property type="project" value="UniProtKB-EC"/>
</dbReference>
<proteinExistence type="inferred from homology"/>
<evidence type="ECO:0000256" key="8">
    <source>
        <dbReference type="ARBA" id="ARBA00023242"/>
    </source>
</evidence>
<comment type="caution">
    <text evidence="12">The sequence shown here is derived from an EMBL/GenBank/DDBJ whole genome shotgun (WGS) entry which is preliminary data.</text>
</comment>
<dbReference type="InterPro" id="IPR019410">
    <property type="entry name" value="Methyltransf_16"/>
</dbReference>
<keyword evidence="11" id="KW-0472">Membrane</keyword>
<feature type="transmembrane region" description="Helical" evidence="11">
    <location>
        <begin position="386"/>
        <end position="404"/>
    </location>
</feature>
<dbReference type="Pfam" id="PF10294">
    <property type="entry name" value="Methyltransf_16"/>
    <property type="match status" value="1"/>
</dbReference>
<feature type="region of interest" description="Disordered" evidence="10">
    <location>
        <begin position="36"/>
        <end position="58"/>
    </location>
</feature>
<keyword evidence="11" id="KW-0812">Transmembrane</keyword>